<reference evidence="2 3" key="1">
    <citation type="submission" date="2018-08" db="EMBL/GenBank/DDBJ databases">
        <title>Sequencing the genomes of 1000 actinobacteria strains.</title>
        <authorList>
            <person name="Klenk H.-P."/>
        </authorList>
    </citation>
    <scope>NUCLEOTIDE SEQUENCE [LARGE SCALE GENOMIC DNA]</scope>
    <source>
        <strain evidence="2 3">DSM 43927</strain>
    </source>
</reference>
<name>A0A3D9SX14_9ACTN</name>
<gene>
    <name evidence="2" type="ORF">DFJ69_5911</name>
</gene>
<keyword evidence="1" id="KW-0175">Coiled coil</keyword>
<protein>
    <submittedName>
        <fullName evidence="2">Uncharacterized protein</fullName>
    </submittedName>
</protein>
<accession>A0A3D9SX14</accession>
<dbReference type="EMBL" id="QTTT01000001">
    <property type="protein sequence ID" value="REF00379.1"/>
    <property type="molecule type" value="Genomic_DNA"/>
</dbReference>
<feature type="coiled-coil region" evidence="1">
    <location>
        <begin position="8"/>
        <end position="35"/>
    </location>
</feature>
<organism evidence="2 3">
    <name type="scientific">Thermomonospora umbrina</name>
    <dbReference type="NCBI Taxonomy" id="111806"/>
    <lineage>
        <taxon>Bacteria</taxon>
        <taxon>Bacillati</taxon>
        <taxon>Actinomycetota</taxon>
        <taxon>Actinomycetes</taxon>
        <taxon>Streptosporangiales</taxon>
        <taxon>Thermomonosporaceae</taxon>
        <taxon>Thermomonospora</taxon>
    </lineage>
</organism>
<evidence type="ECO:0000256" key="1">
    <source>
        <dbReference type="SAM" id="Coils"/>
    </source>
</evidence>
<dbReference type="RefSeq" id="WP_116025537.1">
    <property type="nucleotide sequence ID" value="NZ_QTTT01000001.1"/>
</dbReference>
<dbReference type="Proteomes" id="UP000256661">
    <property type="component" value="Unassembled WGS sequence"/>
</dbReference>
<sequence>MAAPKITDDQLRRLKADHEAALERLEEERDAKLRAALADGRQQKDLVTLTGYTRETIRQALNPDIKAAARKAAAERYAARKKRSS</sequence>
<comment type="caution">
    <text evidence="2">The sequence shown here is derived from an EMBL/GenBank/DDBJ whole genome shotgun (WGS) entry which is preliminary data.</text>
</comment>
<evidence type="ECO:0000313" key="2">
    <source>
        <dbReference type="EMBL" id="REF00379.1"/>
    </source>
</evidence>
<proteinExistence type="predicted"/>
<keyword evidence="3" id="KW-1185">Reference proteome</keyword>
<evidence type="ECO:0000313" key="3">
    <source>
        <dbReference type="Proteomes" id="UP000256661"/>
    </source>
</evidence>
<dbReference type="AlphaFoldDB" id="A0A3D9SX14"/>